<evidence type="ECO:0000256" key="5">
    <source>
        <dbReference type="HAMAP-Rule" id="MF_00374"/>
    </source>
</evidence>
<evidence type="ECO:0000256" key="3">
    <source>
        <dbReference type="ARBA" id="ARBA00023274"/>
    </source>
</evidence>
<dbReference type="GO" id="GO:0006412">
    <property type="term" value="P:translation"/>
    <property type="evidence" value="ECO:0007669"/>
    <property type="project" value="UniProtKB-UniRule"/>
</dbReference>
<dbReference type="InterPro" id="IPR050063">
    <property type="entry name" value="Ribosomal_protein_uL29"/>
</dbReference>
<dbReference type="PANTHER" id="PTHR10916:SF0">
    <property type="entry name" value="LARGE RIBOSOMAL SUBUNIT PROTEIN UL29C"/>
    <property type="match status" value="1"/>
</dbReference>
<dbReference type="AlphaFoldDB" id="A0A0H4T2S4"/>
<proteinExistence type="inferred from homology"/>
<comment type="similarity">
    <text evidence="1 5">Belongs to the universal ribosomal protein uL29 family.</text>
</comment>
<dbReference type="Gene3D" id="1.10.287.310">
    <property type="match status" value="1"/>
</dbReference>
<dbReference type="InterPro" id="IPR036049">
    <property type="entry name" value="Ribosomal_uL29_sf"/>
</dbReference>
<evidence type="ECO:0000256" key="2">
    <source>
        <dbReference type="ARBA" id="ARBA00022980"/>
    </source>
</evidence>
<dbReference type="PROSITE" id="PS00579">
    <property type="entry name" value="RIBOSOMAL_L29"/>
    <property type="match status" value="1"/>
</dbReference>
<keyword evidence="2 5" id="KW-0689">Ribosomal protein</keyword>
<sequence>MKPSAIRELSVDEIRHQLDDAREKYFKARFQLATGQLKNTATLRQVRREIARLATVLHEREKEQA</sequence>
<protein>
    <recommendedName>
        <fullName evidence="4 5">Large ribosomal subunit protein uL29</fullName>
    </recommendedName>
</protein>
<dbReference type="InterPro" id="IPR018254">
    <property type="entry name" value="Ribosomal_uL29_CS"/>
</dbReference>
<dbReference type="EMBL" id="KT006985">
    <property type="protein sequence ID" value="AKQ01931.1"/>
    <property type="molecule type" value="Genomic_DNA"/>
</dbReference>
<reference evidence="6" key="1">
    <citation type="journal article" date="2015" name="ISME J.">
        <title>Aquifer environment selects for microbial species cohorts in sediment and groundwater.</title>
        <authorList>
            <person name="Hug L.A."/>
            <person name="Thomas B.C."/>
            <person name="Brown C.T."/>
            <person name="Frischkorn K.R."/>
            <person name="Williams K.H."/>
            <person name="Tringe S.G."/>
            <person name="Banfield J.F."/>
        </authorList>
    </citation>
    <scope>NUCLEOTIDE SEQUENCE</scope>
</reference>
<dbReference type="SUPFAM" id="SSF46561">
    <property type="entry name" value="Ribosomal protein L29 (L29p)"/>
    <property type="match status" value="1"/>
</dbReference>
<name>A0A0H4T2S4_9CHLR</name>
<evidence type="ECO:0000256" key="1">
    <source>
        <dbReference type="ARBA" id="ARBA00009254"/>
    </source>
</evidence>
<accession>A0A0H4T2S4</accession>
<dbReference type="HAMAP" id="MF_00374">
    <property type="entry name" value="Ribosomal_uL29"/>
    <property type="match status" value="1"/>
</dbReference>
<dbReference type="CDD" id="cd00427">
    <property type="entry name" value="Ribosomal_L29_HIP"/>
    <property type="match status" value="1"/>
</dbReference>
<evidence type="ECO:0000256" key="4">
    <source>
        <dbReference type="ARBA" id="ARBA00035204"/>
    </source>
</evidence>
<keyword evidence="3 5" id="KW-0687">Ribonucleoprotein</keyword>
<dbReference type="PANTHER" id="PTHR10916">
    <property type="entry name" value="60S RIBOSOMAL PROTEIN L35/50S RIBOSOMAL PROTEIN L29"/>
    <property type="match status" value="1"/>
</dbReference>
<evidence type="ECO:0000313" key="6">
    <source>
        <dbReference type="EMBL" id="AKQ01931.1"/>
    </source>
</evidence>
<dbReference type="NCBIfam" id="TIGR00012">
    <property type="entry name" value="L29"/>
    <property type="match status" value="1"/>
</dbReference>
<dbReference type="GO" id="GO:0003735">
    <property type="term" value="F:structural constituent of ribosome"/>
    <property type="evidence" value="ECO:0007669"/>
    <property type="project" value="InterPro"/>
</dbReference>
<dbReference type="GO" id="GO:0022625">
    <property type="term" value="C:cytosolic large ribosomal subunit"/>
    <property type="evidence" value="ECO:0007669"/>
    <property type="project" value="TreeGrafter"/>
</dbReference>
<dbReference type="Pfam" id="PF00831">
    <property type="entry name" value="Ribosomal_L29"/>
    <property type="match status" value="1"/>
</dbReference>
<gene>
    <name evidence="5" type="primary">rpmC</name>
</gene>
<organism evidence="6">
    <name type="scientific">uncultured Chloroflexi bacterium Rifle_16ft_4_minimus_30550</name>
    <dbReference type="NCBI Taxonomy" id="1665067"/>
    <lineage>
        <taxon>Bacteria</taxon>
        <taxon>Bacillati</taxon>
        <taxon>Chloroflexota</taxon>
        <taxon>environmental samples</taxon>
    </lineage>
</organism>
<dbReference type="InterPro" id="IPR001854">
    <property type="entry name" value="Ribosomal_uL29"/>
</dbReference>
<dbReference type="FunFam" id="1.10.287.310:FF:000001">
    <property type="entry name" value="50S ribosomal protein L29"/>
    <property type="match status" value="1"/>
</dbReference>